<organism evidence="1 2">
    <name type="scientific">Eumeta variegata</name>
    <name type="common">Bagworm moth</name>
    <name type="synonym">Eumeta japonica</name>
    <dbReference type="NCBI Taxonomy" id="151549"/>
    <lineage>
        <taxon>Eukaryota</taxon>
        <taxon>Metazoa</taxon>
        <taxon>Ecdysozoa</taxon>
        <taxon>Arthropoda</taxon>
        <taxon>Hexapoda</taxon>
        <taxon>Insecta</taxon>
        <taxon>Pterygota</taxon>
        <taxon>Neoptera</taxon>
        <taxon>Endopterygota</taxon>
        <taxon>Lepidoptera</taxon>
        <taxon>Glossata</taxon>
        <taxon>Ditrysia</taxon>
        <taxon>Tineoidea</taxon>
        <taxon>Psychidae</taxon>
        <taxon>Oiketicinae</taxon>
        <taxon>Eumeta</taxon>
    </lineage>
</organism>
<comment type="caution">
    <text evidence="1">The sequence shown here is derived from an EMBL/GenBank/DDBJ whole genome shotgun (WGS) entry which is preliminary data.</text>
</comment>
<accession>A0A4C1ZES9</accession>
<dbReference type="AlphaFoldDB" id="A0A4C1ZES9"/>
<proteinExistence type="predicted"/>
<sequence>MVGLKGHYSIELLPPGKTINLDFDCQQLEYGATHLPPSIARITAVVCAGVVYTAAAECGRGRYGDVLMIH</sequence>
<gene>
    <name evidence="1" type="ORF">EVAR_59025_1</name>
</gene>
<reference evidence="1 2" key="1">
    <citation type="journal article" date="2019" name="Commun. Biol.">
        <title>The bagworm genome reveals a unique fibroin gene that provides high tensile strength.</title>
        <authorList>
            <person name="Kono N."/>
            <person name="Nakamura H."/>
            <person name="Ohtoshi R."/>
            <person name="Tomita M."/>
            <person name="Numata K."/>
            <person name="Arakawa K."/>
        </authorList>
    </citation>
    <scope>NUCLEOTIDE SEQUENCE [LARGE SCALE GENOMIC DNA]</scope>
</reference>
<evidence type="ECO:0000313" key="1">
    <source>
        <dbReference type="EMBL" id="GBP87321.1"/>
    </source>
</evidence>
<dbReference type="Proteomes" id="UP000299102">
    <property type="component" value="Unassembled WGS sequence"/>
</dbReference>
<keyword evidence="2" id="KW-1185">Reference proteome</keyword>
<name>A0A4C1ZES9_EUMVA</name>
<dbReference type="EMBL" id="BGZK01001851">
    <property type="protein sequence ID" value="GBP87321.1"/>
    <property type="molecule type" value="Genomic_DNA"/>
</dbReference>
<protein>
    <submittedName>
        <fullName evidence="1">Uncharacterized protein</fullName>
    </submittedName>
</protein>
<evidence type="ECO:0000313" key="2">
    <source>
        <dbReference type="Proteomes" id="UP000299102"/>
    </source>
</evidence>